<dbReference type="GO" id="GO:0036424">
    <property type="term" value="F:L-phosphoserine phosphatase activity"/>
    <property type="evidence" value="ECO:0007669"/>
    <property type="project" value="TreeGrafter"/>
</dbReference>
<dbReference type="Proteomes" id="UP000002287">
    <property type="component" value="Plasmid pBVIE01"/>
</dbReference>
<geneLocation type="plasmid" evidence="2 3">
    <name>pBVIE01</name>
</geneLocation>
<organism evidence="2 3">
    <name type="scientific">Burkholderia vietnamiensis (strain G4 / LMG 22486)</name>
    <name type="common">Burkholderia cepacia (strain R1808)</name>
    <dbReference type="NCBI Taxonomy" id="269482"/>
    <lineage>
        <taxon>Bacteria</taxon>
        <taxon>Pseudomonadati</taxon>
        <taxon>Pseudomonadota</taxon>
        <taxon>Betaproteobacteria</taxon>
        <taxon>Burkholderiales</taxon>
        <taxon>Burkholderiaceae</taxon>
        <taxon>Burkholderia</taxon>
        <taxon>Burkholderia cepacia complex</taxon>
    </lineage>
</organism>
<dbReference type="SUPFAM" id="SSF56784">
    <property type="entry name" value="HAD-like"/>
    <property type="match status" value="1"/>
</dbReference>
<dbReference type="GO" id="GO:0000287">
    <property type="term" value="F:magnesium ion binding"/>
    <property type="evidence" value="ECO:0007669"/>
    <property type="project" value="TreeGrafter"/>
</dbReference>
<name>A4JTK3_BURVG</name>
<evidence type="ECO:0000313" key="2">
    <source>
        <dbReference type="EMBL" id="ABO59606.1"/>
    </source>
</evidence>
<dbReference type="GO" id="GO:0006564">
    <property type="term" value="P:L-serine biosynthetic process"/>
    <property type="evidence" value="ECO:0007669"/>
    <property type="project" value="TreeGrafter"/>
</dbReference>
<dbReference type="NCBIfam" id="TIGR01490">
    <property type="entry name" value="HAD-SF-IB-hyp1"/>
    <property type="match status" value="1"/>
</dbReference>
<dbReference type="InterPro" id="IPR050582">
    <property type="entry name" value="HAD-like_SerB"/>
</dbReference>
<keyword evidence="2" id="KW-0378">Hydrolase</keyword>
<dbReference type="KEGG" id="bvi:Bcep1808_6718"/>
<dbReference type="AlphaFoldDB" id="A4JTK3"/>
<dbReference type="PANTHER" id="PTHR43344">
    <property type="entry name" value="PHOSPHOSERINE PHOSPHATASE"/>
    <property type="match status" value="1"/>
</dbReference>
<dbReference type="EMBL" id="CP000617">
    <property type="protein sequence ID" value="ABO59606.1"/>
    <property type="molecule type" value="Genomic_DNA"/>
</dbReference>
<sequence length="213" mass="23747">MPSDQTVAAFDFDGTITTKDSLKSFIRHTVGRTRFALAVAAALPWLIGVPMGLTDRGSAKARFLRHALHGVSVGALQSAAERFCSTRLLELVRPEMLVRIRDHQSLGHTVVIVSASPSLYLQIWARTHHIDTVLSTDLEIGERGFTGRLLMANCWGPEKVRRLTRWWKSVPPSTLYVYGDSRGDREIAAIATFAWIRGERPLPALANWTQTSR</sequence>
<dbReference type="Gene3D" id="1.20.1440.100">
    <property type="entry name" value="SG protein - dephosphorylation function"/>
    <property type="match status" value="1"/>
</dbReference>
<feature type="transmembrane region" description="Helical" evidence="1">
    <location>
        <begin position="35"/>
        <end position="53"/>
    </location>
</feature>
<evidence type="ECO:0000313" key="3">
    <source>
        <dbReference type="Proteomes" id="UP000002287"/>
    </source>
</evidence>
<dbReference type="NCBIfam" id="TIGR01488">
    <property type="entry name" value="HAD-SF-IB"/>
    <property type="match status" value="1"/>
</dbReference>
<accession>A4JTK3</accession>
<keyword evidence="1" id="KW-0472">Membrane</keyword>
<keyword evidence="2" id="KW-0614">Plasmid</keyword>
<dbReference type="InterPro" id="IPR023214">
    <property type="entry name" value="HAD_sf"/>
</dbReference>
<gene>
    <name evidence="2" type="ordered locus">Bcep1808_6718</name>
</gene>
<dbReference type="Gene3D" id="3.40.50.1000">
    <property type="entry name" value="HAD superfamily/HAD-like"/>
    <property type="match status" value="1"/>
</dbReference>
<dbReference type="InterPro" id="IPR036412">
    <property type="entry name" value="HAD-like_sf"/>
</dbReference>
<evidence type="ECO:0000256" key="1">
    <source>
        <dbReference type="SAM" id="Phobius"/>
    </source>
</evidence>
<protein>
    <submittedName>
        <fullName evidence="2">HAD-superfamily subfamily IB hydrolase, TIGR01490</fullName>
    </submittedName>
</protein>
<reference evidence="2 3" key="1">
    <citation type="submission" date="2007-03" db="EMBL/GenBank/DDBJ databases">
        <title>Complete sequence of plasmid pBVIE01 of Burkholderia vietnamiensis G4.</title>
        <authorList>
            <consortium name="US DOE Joint Genome Institute"/>
            <person name="Copeland A."/>
            <person name="Lucas S."/>
            <person name="Lapidus A."/>
            <person name="Barry K."/>
            <person name="Detter J.C."/>
            <person name="Glavina del Rio T."/>
            <person name="Hammon N."/>
            <person name="Israni S."/>
            <person name="Dalin E."/>
            <person name="Tice H."/>
            <person name="Pitluck S."/>
            <person name="Chain P."/>
            <person name="Malfatti S."/>
            <person name="Shin M."/>
            <person name="Vergez L."/>
            <person name="Schmutz J."/>
            <person name="Larimer F."/>
            <person name="Land M."/>
            <person name="Hauser L."/>
            <person name="Kyrpides N."/>
            <person name="Tiedje J."/>
            <person name="Richardson P."/>
        </authorList>
    </citation>
    <scope>NUCLEOTIDE SEQUENCE [LARGE SCALE GENOMIC DNA]</scope>
    <source>
        <strain evidence="3">G4 / LMG 22486</strain>
        <plasmid evidence="2 3">pBVIE01</plasmid>
    </source>
</reference>
<dbReference type="GO" id="GO:0005737">
    <property type="term" value="C:cytoplasm"/>
    <property type="evidence" value="ECO:0007669"/>
    <property type="project" value="TreeGrafter"/>
</dbReference>
<keyword evidence="1" id="KW-1133">Transmembrane helix</keyword>
<dbReference type="Pfam" id="PF12710">
    <property type="entry name" value="HAD"/>
    <property type="match status" value="1"/>
</dbReference>
<dbReference type="InterPro" id="IPR006385">
    <property type="entry name" value="HAD_hydro_SerB1"/>
</dbReference>
<proteinExistence type="predicted"/>
<dbReference type="PANTHER" id="PTHR43344:SF14">
    <property type="entry name" value="HAD-IB FAMILY HYDROLASE"/>
    <property type="match status" value="1"/>
</dbReference>
<keyword evidence="1" id="KW-0812">Transmembrane</keyword>
<dbReference type="HOGENOM" id="CLU_052657_2_1_4"/>